<keyword evidence="1" id="KW-1133">Transmembrane helix</keyword>
<accession>A0A4D5XET9</accession>
<feature type="domain" description="DUF2828" evidence="2">
    <location>
        <begin position="107"/>
        <end position="223"/>
    </location>
</feature>
<dbReference type="EMBL" id="MK500410">
    <property type="protein sequence ID" value="QBK89218.1"/>
    <property type="molecule type" value="Genomic_DNA"/>
</dbReference>
<evidence type="ECO:0000313" key="3">
    <source>
        <dbReference type="EMBL" id="QBK89218.1"/>
    </source>
</evidence>
<sequence length="452" mass="54309">MDNQSPNTQNGKSQLAREDFDNFVETKNKEEIIRYILTKFKKKRPKKPFVFYLCIVDLHSINPTTVEDIIDTLSGWGYYKDYNILLVACMMKKNEILKDLIYSKIVEQLKIDIEKWNRNEQISTLAKWIPKENKNNSFNKKLKFVDHICKILYPKLKNKFRARRKYRKTISRLTERLNVTERNICNNEYEKIDYDNVPRLCYKKNFKTFIKHDPERFGEHLRNKYKKYTLIKLVKHTFDGNLTKFEKGILNEIYDKNKAYYREIIRTKLKYDFIDMDIIVDLSKTMFDNKFINVAISICLLCLTNNKRIIVNARNPLLIDVNSTRFVDLVDQIKMEMNSFDTINLIGGIKLMSGNKLLIITNKKCDIVNRTNKEIYYWEMDNMSKLKNIKYNNVTIISGNITQLHKRSNRREVIFKKSFDKSLFARKRKIVKRFIWLLLFFIAFFLFIFWTN</sequence>
<dbReference type="InterPro" id="IPR058580">
    <property type="entry name" value="DUF2828"/>
</dbReference>
<protein>
    <recommendedName>
        <fullName evidence="2">DUF2828 domain-containing protein</fullName>
    </recommendedName>
</protein>
<keyword evidence="1" id="KW-0472">Membrane</keyword>
<dbReference type="PANTHER" id="PTHR31373:SF27">
    <property type="entry name" value="TROVE DOMAIN-CONTAINING PROTEIN"/>
    <property type="match status" value="1"/>
</dbReference>
<gene>
    <name evidence="3" type="ORF">LCMiAC02_03130</name>
</gene>
<proteinExistence type="predicted"/>
<organism evidence="3">
    <name type="scientific">Mimivirus LCMiAC02</name>
    <dbReference type="NCBI Taxonomy" id="2506609"/>
    <lineage>
        <taxon>Viruses</taxon>
        <taxon>Varidnaviria</taxon>
        <taxon>Bamfordvirae</taxon>
        <taxon>Nucleocytoviricota</taxon>
        <taxon>Megaviricetes</taxon>
        <taxon>Imitervirales</taxon>
        <taxon>Mimiviridae</taxon>
        <taxon>Klosneuvirinae</taxon>
    </lineage>
</organism>
<evidence type="ECO:0000256" key="1">
    <source>
        <dbReference type="SAM" id="Phobius"/>
    </source>
</evidence>
<dbReference type="Pfam" id="PF11443">
    <property type="entry name" value="DUF2828"/>
    <property type="match status" value="1"/>
</dbReference>
<name>A0A4D5XET9_9VIRU</name>
<reference evidence="3" key="1">
    <citation type="journal article" date="2019" name="MBio">
        <title>Virus Genomes from Deep Sea Sediments Expand the Ocean Megavirome and Support Independent Origins of Viral Gigantism.</title>
        <authorList>
            <person name="Backstrom D."/>
            <person name="Yutin N."/>
            <person name="Jorgensen S.L."/>
            <person name="Dharamshi J."/>
            <person name="Homa F."/>
            <person name="Zaremba-Niedwiedzka K."/>
            <person name="Spang A."/>
            <person name="Wolf Y.I."/>
            <person name="Koonin E.V."/>
            <person name="Ettema T.J."/>
        </authorList>
    </citation>
    <scope>NUCLEOTIDE SEQUENCE</scope>
</reference>
<keyword evidence="1" id="KW-0812">Transmembrane</keyword>
<dbReference type="InterPro" id="IPR011205">
    <property type="entry name" value="UCP015417_vWA"/>
</dbReference>
<evidence type="ECO:0000259" key="2">
    <source>
        <dbReference type="Pfam" id="PF11443"/>
    </source>
</evidence>
<dbReference type="PANTHER" id="PTHR31373">
    <property type="entry name" value="OS06G0652100 PROTEIN"/>
    <property type="match status" value="1"/>
</dbReference>
<feature type="transmembrane region" description="Helical" evidence="1">
    <location>
        <begin position="434"/>
        <end position="451"/>
    </location>
</feature>